<evidence type="ECO:0000259" key="3">
    <source>
        <dbReference type="PROSITE" id="PS51272"/>
    </source>
</evidence>
<evidence type="ECO:0000313" key="5">
    <source>
        <dbReference type="Proteomes" id="UP000196594"/>
    </source>
</evidence>
<keyword evidence="5" id="KW-1185">Reference proteome</keyword>
<dbReference type="Proteomes" id="UP000196594">
    <property type="component" value="Unassembled WGS sequence"/>
</dbReference>
<dbReference type="EMBL" id="NHNT01000001">
    <property type="protein sequence ID" value="OUZ40805.1"/>
    <property type="molecule type" value="Genomic_DNA"/>
</dbReference>
<dbReference type="InterPro" id="IPR001119">
    <property type="entry name" value="SLH_dom"/>
</dbReference>
<dbReference type="PROSITE" id="PS51272">
    <property type="entry name" value="SLH"/>
    <property type="match status" value="2"/>
</dbReference>
<keyword evidence="1 2" id="KW-0732">Signal</keyword>
<name>A0ABX3ZM34_9BACL</name>
<evidence type="ECO:0000313" key="4">
    <source>
        <dbReference type="EMBL" id="OUZ40805.1"/>
    </source>
</evidence>
<evidence type="ECO:0000256" key="1">
    <source>
        <dbReference type="ARBA" id="ARBA00022729"/>
    </source>
</evidence>
<feature type="domain" description="SLH" evidence="3">
    <location>
        <begin position="30"/>
        <end position="93"/>
    </location>
</feature>
<feature type="chain" id="PRO_5046207892" description="SLH domain-containing protein" evidence="2">
    <location>
        <begin position="32"/>
        <end position="923"/>
    </location>
</feature>
<sequence>MANQPKKYTKFVAAAATATLVASAIVPVASAAGFSDVADTNSHAVNINALAEAGIIGGYPDGTFKPNQELTRGQVVKMLGKWVEAQGFEIPADYATKARFTDLAADAKDQELVKYAALVFDTGVFAGSNGALNAGGKITRENMALVLDRAFKAINDTTLVEVAAEIEDVKVADLATAKAEAREAIQALRNLGISGVENFMPKDSVTRAQFATFLNKTINTDAVVELTVKEAVAVDAKTVEVTLSDDTKHTVKLDEALESNKATEIKFTIDEKEYTAEVTYVVEELLVEEVKAINATQVEVKFSKAVDKATLFADGKSGAFKVGATVTFTSIETPAVAPGELTGTLSEDGKTLTVTAANALSKRYDVVVDGLKATDGKNITKYAEMITITADKTAPTVVSTTKKSAGSFTVKFSEPIKTLGTVSYKLANGTQVTATATGVQNDFVAGAQEVTFTVGSEVAAGKEVIASFIGAQDQAGNLLSPNPSTVSFVKGDKDGVAPTVSSITQTGAKKFSVKFSEELSTAAATGLFTIVDNATVSVVKDTTDPTVYNVETTNALDGATTVSIASVTDLSGETSAATTKVVTFVKDAAAPKVASSAVVKDTTDNKEYLEITFDKDVELASATVDVTAGTSSKDYVTTTLVDGDITPKTVAYKDAKNKKVVRVALATLLDTKDVKGATYSLDLAFAGVTNGAGVVADTAKTTFTRGEDGTATNSTVLGAPTVTANADNNKVNVTFTGAVDGASATNVANYKVDGAVIESVTLQPFKDGTQIAVLNLKADSNTFTGIRNISVENVKALGSSKTMLPYSTNEVSLNENIAPTVTKAELTTTTNINLTFSEAVSNINDTAGADFELYIGGVKSAKTLAVEVVDAGSEKSVLAVTVGTPLTADELSKGVTIKATSNANIADDVTNTAKFADTITVAQ</sequence>
<feature type="signal peptide" evidence="2">
    <location>
        <begin position="1"/>
        <end position="31"/>
    </location>
</feature>
<protein>
    <recommendedName>
        <fullName evidence="3">SLH domain-containing protein</fullName>
    </recommendedName>
</protein>
<comment type="caution">
    <text evidence="4">The sequence shown here is derived from an EMBL/GenBank/DDBJ whole genome shotgun (WGS) entry which is preliminary data.</text>
</comment>
<reference evidence="4 5" key="1">
    <citation type="journal article" date="2017" name="Int. J. Syst. Evol. Microbiol.">
        <title>Solibacillus kalamii sp. nov., isolated from a high-efficiency particulate arrestance filter system used in the International Space Station.</title>
        <authorList>
            <person name="Checinska Sielaff A."/>
            <person name="Kumar R.M."/>
            <person name="Pal D."/>
            <person name="Mayilraj S."/>
            <person name="Venkateswaran K."/>
        </authorList>
    </citation>
    <scope>NUCLEOTIDE SEQUENCE [LARGE SCALE GENOMIC DNA]</scope>
    <source>
        <strain evidence="4 5">ISSFR-015</strain>
    </source>
</reference>
<dbReference type="RefSeq" id="WP_087615641.1">
    <property type="nucleotide sequence ID" value="NZ_JAFBEY010000002.1"/>
</dbReference>
<gene>
    <name evidence="4" type="ORF">CBM15_02725</name>
</gene>
<dbReference type="InterPro" id="IPR014755">
    <property type="entry name" value="Cu-Rt/internalin_Ig-like"/>
</dbReference>
<evidence type="ECO:0000256" key="2">
    <source>
        <dbReference type="SAM" id="SignalP"/>
    </source>
</evidence>
<accession>A0ABX3ZM34</accession>
<dbReference type="Pfam" id="PF00395">
    <property type="entry name" value="SLH"/>
    <property type="match status" value="1"/>
</dbReference>
<feature type="domain" description="SLH" evidence="3">
    <location>
        <begin position="168"/>
        <end position="228"/>
    </location>
</feature>
<organism evidence="4 5">
    <name type="scientific">Solibacillus kalamii</name>
    <dbReference type="NCBI Taxonomy" id="1748298"/>
    <lineage>
        <taxon>Bacteria</taxon>
        <taxon>Bacillati</taxon>
        <taxon>Bacillota</taxon>
        <taxon>Bacilli</taxon>
        <taxon>Bacillales</taxon>
        <taxon>Caryophanaceae</taxon>
        <taxon>Solibacillus</taxon>
    </lineage>
</organism>
<proteinExistence type="predicted"/>
<dbReference type="Gene3D" id="2.60.40.1220">
    <property type="match status" value="3"/>
</dbReference>